<accession>A0ABS2GMW2</accession>
<evidence type="ECO:0000313" key="4">
    <source>
        <dbReference type="Proteomes" id="UP000724149"/>
    </source>
</evidence>
<dbReference type="Proteomes" id="UP000724149">
    <property type="component" value="Unassembled WGS sequence"/>
</dbReference>
<evidence type="ECO:0000313" key="3">
    <source>
        <dbReference type="EMBL" id="MBM6923827.1"/>
    </source>
</evidence>
<comment type="caution">
    <text evidence="3">The sequence shown here is derived from an EMBL/GenBank/DDBJ whole genome shotgun (WGS) entry which is preliminary data.</text>
</comment>
<dbReference type="PANTHER" id="PTHR46797">
    <property type="entry name" value="HTH-TYPE TRANSCRIPTIONAL REGULATOR"/>
    <property type="match status" value="1"/>
</dbReference>
<dbReference type="InterPro" id="IPR001387">
    <property type="entry name" value="Cro/C1-type_HTH"/>
</dbReference>
<dbReference type="InterPro" id="IPR010982">
    <property type="entry name" value="Lambda_DNA-bd_dom_sf"/>
</dbReference>
<dbReference type="PANTHER" id="PTHR46797:SF1">
    <property type="entry name" value="METHYLPHOSPHONATE SYNTHASE"/>
    <property type="match status" value="1"/>
</dbReference>
<feature type="domain" description="HTH cro/C1-type" evidence="2">
    <location>
        <begin position="10"/>
        <end position="64"/>
    </location>
</feature>
<gene>
    <name evidence="3" type="ORF">H9X81_09030</name>
</gene>
<protein>
    <submittedName>
        <fullName evidence="3">Helix-turn-helix domain-containing protein</fullName>
    </submittedName>
</protein>
<evidence type="ECO:0000256" key="1">
    <source>
        <dbReference type="ARBA" id="ARBA00023125"/>
    </source>
</evidence>
<organism evidence="3 4">
    <name type="scientific">Hydrogenoanaerobacterium saccharovorans</name>
    <dbReference type="NCBI Taxonomy" id="474960"/>
    <lineage>
        <taxon>Bacteria</taxon>
        <taxon>Bacillati</taxon>
        <taxon>Bacillota</taxon>
        <taxon>Clostridia</taxon>
        <taxon>Eubacteriales</taxon>
        <taxon>Oscillospiraceae</taxon>
        <taxon>Hydrogenoanaerobacterium</taxon>
    </lineage>
</organism>
<dbReference type="SUPFAM" id="SSF49367">
    <property type="entry name" value="Superoxide reductase-like"/>
    <property type="match status" value="1"/>
</dbReference>
<dbReference type="EMBL" id="JACSNR010000008">
    <property type="protein sequence ID" value="MBM6923827.1"/>
    <property type="molecule type" value="Genomic_DNA"/>
</dbReference>
<dbReference type="InterPro" id="IPR050807">
    <property type="entry name" value="TransReg_Diox_bact_type"/>
</dbReference>
<keyword evidence="1" id="KW-0238">DNA-binding</keyword>
<keyword evidence="4" id="KW-1185">Reference proteome</keyword>
<reference evidence="3 4" key="1">
    <citation type="journal article" date="2021" name="Sci. Rep.">
        <title>The distribution of antibiotic resistance genes in chicken gut microbiota commensals.</title>
        <authorList>
            <person name="Juricova H."/>
            <person name="Matiasovicova J."/>
            <person name="Kubasova T."/>
            <person name="Cejkova D."/>
            <person name="Rychlik I."/>
        </authorList>
    </citation>
    <scope>NUCLEOTIDE SEQUENCE [LARGE SCALE GENOMIC DNA]</scope>
    <source>
        <strain evidence="3 4">An564</strain>
    </source>
</reference>
<dbReference type="CDD" id="cd00093">
    <property type="entry name" value="HTH_XRE"/>
    <property type="match status" value="1"/>
</dbReference>
<dbReference type="SUPFAM" id="SSF47413">
    <property type="entry name" value="lambda repressor-like DNA-binding domains"/>
    <property type="match status" value="1"/>
</dbReference>
<dbReference type="Gene3D" id="2.60.40.730">
    <property type="entry name" value="SOR catalytic domain"/>
    <property type="match status" value="1"/>
</dbReference>
<dbReference type="InterPro" id="IPR036073">
    <property type="entry name" value="Desulfoferrodoxin_Fe-bd_dom_sf"/>
</dbReference>
<name>A0ABS2GMW2_9FIRM</name>
<dbReference type="PROSITE" id="PS50943">
    <property type="entry name" value="HTH_CROC1"/>
    <property type="match status" value="1"/>
</dbReference>
<sequence length="194" mass="21832">MDPVKTGTLIRTLRTRLGLTQRELAERLTVSDRTISKWERGLGCPDISLLAPLAAALGVSTESLLTADLTENPPQGGNMKNTVFYICPVCGNLIFSASPAGVQCCGRTLEPQKPRKAEEHQRLHTEPVEDEWYITTDHPMTKTEHIAFAALLSGGSLRGWRQYPEWDFQLRLSRREHGLLVWYSTRDGLLYQLI</sequence>
<dbReference type="SMART" id="SM00530">
    <property type="entry name" value="HTH_XRE"/>
    <property type="match status" value="1"/>
</dbReference>
<dbReference type="RefSeq" id="WP_204721413.1">
    <property type="nucleotide sequence ID" value="NZ_JACSNR010000008.1"/>
</dbReference>
<dbReference type="Pfam" id="PF01381">
    <property type="entry name" value="HTH_3"/>
    <property type="match status" value="1"/>
</dbReference>
<dbReference type="Gene3D" id="1.10.260.40">
    <property type="entry name" value="lambda repressor-like DNA-binding domains"/>
    <property type="match status" value="1"/>
</dbReference>
<evidence type="ECO:0000259" key="2">
    <source>
        <dbReference type="PROSITE" id="PS50943"/>
    </source>
</evidence>
<proteinExistence type="predicted"/>